<dbReference type="Proteomes" id="UP000474957">
    <property type="component" value="Unassembled WGS sequence"/>
</dbReference>
<comment type="similarity">
    <text evidence="1">Belongs to the ATP-dependent AMP-binding enzyme family.</text>
</comment>
<dbReference type="GO" id="GO:0005886">
    <property type="term" value="C:plasma membrane"/>
    <property type="evidence" value="ECO:0007669"/>
    <property type="project" value="TreeGrafter"/>
</dbReference>
<keyword evidence="5" id="KW-1185">Reference proteome</keyword>
<dbReference type="RefSeq" id="WP_154449095.1">
    <property type="nucleotide sequence ID" value="NZ_WIND01000023.1"/>
</dbReference>
<reference evidence="4 5" key="1">
    <citation type="submission" date="2019-10" db="EMBL/GenBank/DDBJ databases">
        <title>Cognatihalovulum marinum gen. nov. sp. nov., a new member of the family Rhodobacteraceae isolated from deep seawater of the Northwest Indian Ocean.</title>
        <authorList>
            <person name="Ruan C."/>
            <person name="Wang J."/>
            <person name="Zheng X."/>
            <person name="Song L."/>
            <person name="Zhu Y."/>
            <person name="Huang Y."/>
            <person name="Lu Z."/>
            <person name="Du W."/>
            <person name="Huang L."/>
            <person name="Dai X."/>
        </authorList>
    </citation>
    <scope>NUCLEOTIDE SEQUENCE [LARGE SCALE GENOMIC DNA]</scope>
    <source>
        <strain evidence="4 5">2CG4</strain>
    </source>
</reference>
<feature type="region of interest" description="Disordered" evidence="2">
    <location>
        <begin position="546"/>
        <end position="568"/>
    </location>
</feature>
<dbReference type="Pfam" id="PF00501">
    <property type="entry name" value="AMP-binding"/>
    <property type="match status" value="1"/>
</dbReference>
<dbReference type="PANTHER" id="PTHR22754:SF32">
    <property type="entry name" value="DISCO-INTERACTING PROTEIN 2"/>
    <property type="match status" value="1"/>
</dbReference>
<dbReference type="PANTHER" id="PTHR22754">
    <property type="entry name" value="DISCO-INTERACTING PROTEIN 2 DIP2 -RELATED"/>
    <property type="match status" value="1"/>
</dbReference>
<evidence type="ECO:0000313" key="5">
    <source>
        <dbReference type="Proteomes" id="UP000474957"/>
    </source>
</evidence>
<evidence type="ECO:0000256" key="1">
    <source>
        <dbReference type="ARBA" id="ARBA00006432"/>
    </source>
</evidence>
<feature type="domain" description="AMP-dependent synthetase/ligase" evidence="3">
    <location>
        <begin position="26"/>
        <end position="394"/>
    </location>
</feature>
<dbReference type="Gene3D" id="3.30.300.30">
    <property type="match status" value="1"/>
</dbReference>
<comment type="caution">
    <text evidence="4">The sequence shown here is derived from an EMBL/GenBank/DDBJ whole genome shotgun (WGS) entry which is preliminary data.</text>
</comment>
<sequence length="568" mass="60268">MTELQALTRQRLEERGDQAQFTVLKRIGADRRSVLTGSALLARAARLHAAWRDQLGPGPLRLVLALPPGESFLVALVASLLHGVTVTPVAPPRAGGQAERFRHIVRDSGACALLGTPQTAAALVRHLSADGAEPLPCHVLAMTPEGGAETVAEAADRAGWARDDAPPAVVQYTSGSTRFPKGVLIHPEQVLANSDLVRRCWRLGPGTRNVNWLPHYHDMGLMGGIVYPLLMGVDSVQMNPLDAIRDPGFWLRAVSDHRATTSGAPAFAYRQCLDRIDDAALANLDLSSWTTAFCGAEPIPAGLLDAFRDRFAACGLDPNAVFACYGMAEFTLFASGQHEDGARPEGRHGDTHPSRLSPLTAPGVAVVSPETGAPLPEGRQGEVWLAGPSRGTGYANLPAETAEAFGARRADGADGWLRTGDLGVIADGWLYVTGRIKDMLISNGRNIAASEIEWLACAQAEGLNPFGAAVFPIRHGADDQVVLLVELAGKDDTVADPEATFAAMRRAVLGEYGIRLAHMAILRRGTLERTSSGKIRRAAIAQAWRDGRPPPADDITAQSGAAQTAVSA</sequence>
<dbReference type="GO" id="GO:0070566">
    <property type="term" value="F:adenylyltransferase activity"/>
    <property type="evidence" value="ECO:0007669"/>
    <property type="project" value="TreeGrafter"/>
</dbReference>
<dbReference type="AlphaFoldDB" id="A0A6L5Z531"/>
<dbReference type="EMBL" id="WIND01000023">
    <property type="protein sequence ID" value="MSU91688.1"/>
    <property type="molecule type" value="Genomic_DNA"/>
</dbReference>
<protein>
    <submittedName>
        <fullName evidence="4">AMP-binding protein</fullName>
    </submittedName>
</protein>
<feature type="compositionally biased region" description="Basic and acidic residues" evidence="2">
    <location>
        <begin position="338"/>
        <end position="353"/>
    </location>
</feature>
<accession>A0A6L5Z531</accession>
<name>A0A6L5Z531_9RHOB</name>
<dbReference type="SUPFAM" id="SSF56801">
    <property type="entry name" value="Acetyl-CoA synthetase-like"/>
    <property type="match status" value="1"/>
</dbReference>
<gene>
    <name evidence="4" type="ORF">GE300_19085</name>
</gene>
<dbReference type="Gene3D" id="3.40.50.12780">
    <property type="entry name" value="N-terminal domain of ligase-like"/>
    <property type="match status" value="1"/>
</dbReference>
<dbReference type="InterPro" id="IPR042099">
    <property type="entry name" value="ANL_N_sf"/>
</dbReference>
<organism evidence="4 5">
    <name type="scientific">Halovulum marinum</name>
    <dbReference type="NCBI Taxonomy" id="2662447"/>
    <lineage>
        <taxon>Bacteria</taxon>
        <taxon>Pseudomonadati</taxon>
        <taxon>Pseudomonadota</taxon>
        <taxon>Alphaproteobacteria</taxon>
        <taxon>Rhodobacterales</taxon>
        <taxon>Paracoccaceae</taxon>
        <taxon>Halovulum</taxon>
    </lineage>
</organism>
<evidence type="ECO:0000256" key="2">
    <source>
        <dbReference type="SAM" id="MobiDB-lite"/>
    </source>
</evidence>
<evidence type="ECO:0000313" key="4">
    <source>
        <dbReference type="EMBL" id="MSU91688.1"/>
    </source>
</evidence>
<dbReference type="GO" id="GO:0006633">
    <property type="term" value="P:fatty acid biosynthetic process"/>
    <property type="evidence" value="ECO:0007669"/>
    <property type="project" value="TreeGrafter"/>
</dbReference>
<dbReference type="InterPro" id="IPR045851">
    <property type="entry name" value="AMP-bd_C_sf"/>
</dbReference>
<evidence type="ECO:0000259" key="3">
    <source>
        <dbReference type="Pfam" id="PF00501"/>
    </source>
</evidence>
<proteinExistence type="inferred from homology"/>
<dbReference type="InterPro" id="IPR000873">
    <property type="entry name" value="AMP-dep_synth/lig_dom"/>
</dbReference>
<feature type="region of interest" description="Disordered" evidence="2">
    <location>
        <begin position="338"/>
        <end position="361"/>
    </location>
</feature>
<feature type="compositionally biased region" description="Polar residues" evidence="2">
    <location>
        <begin position="556"/>
        <end position="568"/>
    </location>
</feature>